<keyword evidence="3" id="KW-0444">Lipid biosynthesis</keyword>
<dbReference type="Proteomes" id="UP000185612">
    <property type="component" value="Unassembled WGS sequence"/>
</dbReference>
<evidence type="ECO:0000256" key="2">
    <source>
        <dbReference type="ARBA" id="ARBA00008642"/>
    </source>
</evidence>
<comment type="pathway">
    <text evidence="1">Lipid metabolism.</text>
</comment>
<dbReference type="NCBIfam" id="TIGR00747">
    <property type="entry name" value="fabH"/>
    <property type="match status" value="1"/>
</dbReference>
<evidence type="ECO:0000256" key="7">
    <source>
        <dbReference type="ARBA" id="ARBA00023160"/>
    </source>
</evidence>
<dbReference type="InterPro" id="IPR004655">
    <property type="entry name" value="FabH"/>
</dbReference>
<dbReference type="PANTHER" id="PTHR43091">
    <property type="entry name" value="3-OXOACYL-[ACYL-CARRIER-PROTEIN] SYNTHASE"/>
    <property type="match status" value="1"/>
</dbReference>
<evidence type="ECO:0000256" key="1">
    <source>
        <dbReference type="ARBA" id="ARBA00005189"/>
    </source>
</evidence>
<reference evidence="13" key="1">
    <citation type="submission" date="2016-12" db="EMBL/GenBank/DDBJ databases">
        <authorList>
            <person name="Meng X."/>
        </authorList>
    </citation>
    <scope>NUCLEOTIDE SEQUENCE [LARGE SCALE GENOMIC DNA]</scope>
    <source>
        <strain evidence="13">DSM 20732</strain>
    </source>
</reference>
<evidence type="ECO:0000256" key="9">
    <source>
        <dbReference type="ARBA" id="ARBA00023315"/>
    </source>
</evidence>
<name>A0A1Q5PXJ9_9ACTO</name>
<protein>
    <submittedName>
        <fullName evidence="12">3-oxoacyl-ACP synthase</fullName>
    </submittedName>
</protein>
<keyword evidence="7" id="KW-0275">Fatty acid biosynthesis</keyword>
<keyword evidence="13" id="KW-1185">Reference proteome</keyword>
<accession>A0A1Q5PXJ9</accession>
<feature type="domain" description="Beta-ketoacyl-[acyl-carrier-protein] synthase III N-terminal" evidence="11">
    <location>
        <begin position="114"/>
        <end position="190"/>
    </location>
</feature>
<proteinExistence type="inferred from homology"/>
<dbReference type="STRING" id="52770.BSZ40_04520"/>
<evidence type="ECO:0000256" key="8">
    <source>
        <dbReference type="ARBA" id="ARBA00023268"/>
    </source>
</evidence>
<evidence type="ECO:0000313" key="12">
    <source>
        <dbReference type="EMBL" id="OKL52169.1"/>
    </source>
</evidence>
<keyword evidence="5" id="KW-0276">Fatty acid metabolism</keyword>
<dbReference type="RefSeq" id="WP_073823704.1">
    <property type="nucleotide sequence ID" value="NZ_MQVS01000003.1"/>
</dbReference>
<feature type="domain" description="Beta-ketoacyl-[acyl-carrier-protein] synthase III C-terminal" evidence="10">
    <location>
        <begin position="241"/>
        <end position="329"/>
    </location>
</feature>
<evidence type="ECO:0000259" key="11">
    <source>
        <dbReference type="Pfam" id="PF08545"/>
    </source>
</evidence>
<comment type="similarity">
    <text evidence="2">Belongs to the thiolase-like superfamily. FabH family.</text>
</comment>
<dbReference type="AlphaFoldDB" id="A0A1Q5PXJ9"/>
<dbReference type="Pfam" id="PF08545">
    <property type="entry name" value="ACP_syn_III"/>
    <property type="match status" value="1"/>
</dbReference>
<dbReference type="InterPro" id="IPR013751">
    <property type="entry name" value="ACP_syn_III_N"/>
</dbReference>
<keyword evidence="8" id="KW-0511">Multifunctional enzyme</keyword>
<evidence type="ECO:0000256" key="3">
    <source>
        <dbReference type="ARBA" id="ARBA00022516"/>
    </source>
</evidence>
<keyword evidence="9" id="KW-0012">Acyltransferase</keyword>
<organism evidence="12 13">
    <name type="scientific">Buchananella hordeovulneris</name>
    <dbReference type="NCBI Taxonomy" id="52770"/>
    <lineage>
        <taxon>Bacteria</taxon>
        <taxon>Bacillati</taxon>
        <taxon>Actinomycetota</taxon>
        <taxon>Actinomycetes</taxon>
        <taxon>Actinomycetales</taxon>
        <taxon>Actinomycetaceae</taxon>
        <taxon>Buchananella</taxon>
    </lineage>
</organism>
<dbReference type="GO" id="GO:0004315">
    <property type="term" value="F:3-oxoacyl-[acyl-carrier-protein] synthase activity"/>
    <property type="evidence" value="ECO:0007669"/>
    <property type="project" value="InterPro"/>
</dbReference>
<dbReference type="InterPro" id="IPR013747">
    <property type="entry name" value="ACP_syn_III_C"/>
</dbReference>
<evidence type="ECO:0000256" key="4">
    <source>
        <dbReference type="ARBA" id="ARBA00022679"/>
    </source>
</evidence>
<dbReference type="OrthoDB" id="9815506at2"/>
<keyword evidence="6" id="KW-0443">Lipid metabolism</keyword>
<dbReference type="SUPFAM" id="SSF53901">
    <property type="entry name" value="Thiolase-like"/>
    <property type="match status" value="1"/>
</dbReference>
<dbReference type="NCBIfam" id="NF006829">
    <property type="entry name" value="PRK09352.1"/>
    <property type="match status" value="1"/>
</dbReference>
<dbReference type="Gene3D" id="3.40.47.10">
    <property type="match status" value="2"/>
</dbReference>
<evidence type="ECO:0000256" key="5">
    <source>
        <dbReference type="ARBA" id="ARBA00022832"/>
    </source>
</evidence>
<dbReference type="PANTHER" id="PTHR43091:SF1">
    <property type="entry name" value="BETA-KETOACYL-[ACYL-CARRIER-PROTEIN] SYNTHASE III, CHLOROPLASTIC"/>
    <property type="match status" value="1"/>
</dbReference>
<dbReference type="GO" id="GO:0006633">
    <property type="term" value="P:fatty acid biosynthetic process"/>
    <property type="evidence" value="ECO:0007669"/>
    <property type="project" value="UniProtKB-KW"/>
</dbReference>
<dbReference type="Pfam" id="PF08541">
    <property type="entry name" value="ACP_syn_III_C"/>
    <property type="match status" value="1"/>
</dbReference>
<evidence type="ECO:0000259" key="10">
    <source>
        <dbReference type="Pfam" id="PF08541"/>
    </source>
</evidence>
<evidence type="ECO:0000313" key="13">
    <source>
        <dbReference type="Proteomes" id="UP000185612"/>
    </source>
</evidence>
<sequence length="338" mass="34556">MISTAPVAGSRLAGVGGVRGSRVVPNADIIGPINSSDEWIRQRTGMVTRCRVSPDQTLLSLSVQASQAALAQAGLSVADVDAVIVATITHFEQTPAIAPQVAAALGCGPVPAWDISAACAGYCYAVAQADALVRAGSNRCVLVIGAEVLSQFIDPADRTISFLLGDGAGAAVVVPSSTPQIARTVWGAEGDKACLVGQTASWLDYAANPEEVSVPVLHQEGPSVFKWAVFSVAKVAEAAIAAAGLQATDIDVFIPHQANMRIVESMAKRLGLRADCVIADDIVTTGNTSSASVPLATEALYRAGRVKGGETALQIGFGAGLAYAAQVVTLPTPNPTAE</sequence>
<dbReference type="EMBL" id="MQVS01000003">
    <property type="protein sequence ID" value="OKL52169.1"/>
    <property type="molecule type" value="Genomic_DNA"/>
</dbReference>
<comment type="caution">
    <text evidence="12">The sequence shown here is derived from an EMBL/GenBank/DDBJ whole genome shotgun (WGS) entry which is preliminary data.</text>
</comment>
<gene>
    <name evidence="12" type="ORF">BSZ40_04520</name>
</gene>
<keyword evidence="4" id="KW-0808">Transferase</keyword>
<evidence type="ECO:0000256" key="6">
    <source>
        <dbReference type="ARBA" id="ARBA00023098"/>
    </source>
</evidence>
<dbReference type="CDD" id="cd00830">
    <property type="entry name" value="KAS_III"/>
    <property type="match status" value="1"/>
</dbReference>
<dbReference type="FunCoup" id="A0A1Q5PXJ9">
    <property type="interactions" value="177"/>
</dbReference>
<dbReference type="InterPro" id="IPR016039">
    <property type="entry name" value="Thiolase-like"/>
</dbReference>